<proteinExistence type="predicted"/>
<dbReference type="Proteomes" id="UP000824120">
    <property type="component" value="Chromosome 12"/>
</dbReference>
<reference evidence="2 3" key="1">
    <citation type="submission" date="2020-09" db="EMBL/GenBank/DDBJ databases">
        <title>De no assembly of potato wild relative species, Solanum commersonii.</title>
        <authorList>
            <person name="Cho K."/>
        </authorList>
    </citation>
    <scope>NUCLEOTIDE SEQUENCE [LARGE SCALE GENOMIC DNA]</scope>
    <source>
        <strain evidence="2">LZ3.2</strain>
        <tissue evidence="2">Leaf</tissue>
    </source>
</reference>
<gene>
    <name evidence="2" type="ORF">H5410_063089</name>
</gene>
<name>A0A9J5WC96_SOLCO</name>
<dbReference type="EMBL" id="JACXVP010000012">
    <property type="protein sequence ID" value="KAG5573323.1"/>
    <property type="molecule type" value="Genomic_DNA"/>
</dbReference>
<comment type="caution">
    <text evidence="2">The sequence shown here is derived from an EMBL/GenBank/DDBJ whole genome shotgun (WGS) entry which is preliminary data.</text>
</comment>
<evidence type="ECO:0000313" key="3">
    <source>
        <dbReference type="Proteomes" id="UP000824120"/>
    </source>
</evidence>
<feature type="region of interest" description="Disordered" evidence="1">
    <location>
        <begin position="79"/>
        <end position="99"/>
    </location>
</feature>
<organism evidence="2 3">
    <name type="scientific">Solanum commersonii</name>
    <name type="common">Commerson's wild potato</name>
    <name type="synonym">Commerson's nightshade</name>
    <dbReference type="NCBI Taxonomy" id="4109"/>
    <lineage>
        <taxon>Eukaryota</taxon>
        <taxon>Viridiplantae</taxon>
        <taxon>Streptophyta</taxon>
        <taxon>Embryophyta</taxon>
        <taxon>Tracheophyta</taxon>
        <taxon>Spermatophyta</taxon>
        <taxon>Magnoliopsida</taxon>
        <taxon>eudicotyledons</taxon>
        <taxon>Gunneridae</taxon>
        <taxon>Pentapetalae</taxon>
        <taxon>asterids</taxon>
        <taxon>lamiids</taxon>
        <taxon>Solanales</taxon>
        <taxon>Solanaceae</taxon>
        <taxon>Solanoideae</taxon>
        <taxon>Solaneae</taxon>
        <taxon>Solanum</taxon>
    </lineage>
</organism>
<dbReference type="AlphaFoldDB" id="A0A9J5WC96"/>
<evidence type="ECO:0000256" key="1">
    <source>
        <dbReference type="SAM" id="MobiDB-lite"/>
    </source>
</evidence>
<evidence type="ECO:0000313" key="2">
    <source>
        <dbReference type="EMBL" id="KAG5573323.1"/>
    </source>
</evidence>
<protein>
    <submittedName>
        <fullName evidence="2">Uncharacterized protein</fullName>
    </submittedName>
</protein>
<keyword evidence="3" id="KW-1185">Reference proteome</keyword>
<accession>A0A9J5WC96</accession>
<sequence>MSGENNLNLCWWCSWDHRSLKMLPCIRVISLKNASIMLLTNVLDLSIGFQMKMRLSMPVIIIKIHPSYLFLNLRPHYPQELPRKRKGSTSGTKPTDRFR</sequence>